<dbReference type="InterPro" id="IPR027473">
    <property type="entry name" value="L-asparaginase_C"/>
</dbReference>
<keyword evidence="5" id="KW-1185">Reference proteome</keyword>
<evidence type="ECO:0000259" key="2">
    <source>
        <dbReference type="Pfam" id="PF00710"/>
    </source>
</evidence>
<dbReference type="InterPro" id="IPR036152">
    <property type="entry name" value="Asp/glu_Ase-like_sf"/>
</dbReference>
<dbReference type="Gene3D" id="3.40.50.1170">
    <property type="entry name" value="L-asparaginase, N-terminal domain"/>
    <property type="match status" value="1"/>
</dbReference>
<sequence>MSILLIDAGGTISSTPDADGKLAGGSAGLAGAGIERRIQAYTGLSEDMTLADMAAVRDAVLAALGDDSVTGIVVAHGTDVMEETAFLIDLSLPLTKPVIVTGAMLPMSAEGSDAPQNLAQALLSAATPELAGHGALVCFAGHLIPAASVYKHSTHALDGFGWRFGAAGGFDGASVIAPPPLPRHAPLPAVTPASGVAIITLSGGEDGWLIEAALDAGAKGLVLAALGRGNGNPSVAAAVARAVAAGLPVAVASRCPVGDTAGDYATGQRLADAGAVFAGALGPSQTRILMACLLGAGVSTETINSQIALRGALLVQE</sequence>
<dbReference type="EMBL" id="SACO01000003">
    <property type="protein sequence ID" value="RVU06340.1"/>
    <property type="molecule type" value="Genomic_DNA"/>
</dbReference>
<dbReference type="Pfam" id="PF00710">
    <property type="entry name" value="Asparaginase"/>
    <property type="match status" value="1"/>
</dbReference>
<dbReference type="RefSeq" id="WP_127707143.1">
    <property type="nucleotide sequence ID" value="NZ_SACO01000003.1"/>
</dbReference>
<dbReference type="Gene3D" id="3.40.50.40">
    <property type="match status" value="1"/>
</dbReference>
<dbReference type="SFLD" id="SFLDS00057">
    <property type="entry name" value="Glutaminase/Asparaginase"/>
    <property type="match status" value="1"/>
</dbReference>
<feature type="active site" description="O-isoaspartyl threonine intermediate" evidence="1">
    <location>
        <position position="11"/>
    </location>
</feature>
<proteinExistence type="predicted"/>
<dbReference type="InterPro" id="IPR027474">
    <property type="entry name" value="L-asparaginase_N"/>
</dbReference>
<evidence type="ECO:0000313" key="4">
    <source>
        <dbReference type="EMBL" id="RVU06340.1"/>
    </source>
</evidence>
<protein>
    <submittedName>
        <fullName evidence="4">Asparaginase</fullName>
    </submittedName>
</protein>
<name>A0A3S2UT60_9SPHN</name>
<dbReference type="Proteomes" id="UP000282837">
    <property type="component" value="Unassembled WGS sequence"/>
</dbReference>
<dbReference type="InterPro" id="IPR037152">
    <property type="entry name" value="L-asparaginase_N_sf"/>
</dbReference>
<feature type="domain" description="Asparaginase/glutaminase C-terminal" evidence="3">
    <location>
        <begin position="196"/>
        <end position="304"/>
    </location>
</feature>
<dbReference type="OrthoDB" id="9788068at2"/>
<dbReference type="AlphaFoldDB" id="A0A3S2UT60"/>
<dbReference type="SUPFAM" id="SSF53774">
    <property type="entry name" value="Glutaminase/Asparaginase"/>
    <property type="match status" value="1"/>
</dbReference>
<comment type="caution">
    <text evidence="4">The sequence shown here is derived from an EMBL/GenBank/DDBJ whole genome shotgun (WGS) entry which is preliminary data.</text>
</comment>
<dbReference type="PANTHER" id="PTHR11707">
    <property type="entry name" value="L-ASPARAGINASE"/>
    <property type="match status" value="1"/>
</dbReference>
<dbReference type="PROSITE" id="PS51732">
    <property type="entry name" value="ASN_GLN_ASE_3"/>
    <property type="match status" value="1"/>
</dbReference>
<evidence type="ECO:0000256" key="1">
    <source>
        <dbReference type="PIRSR" id="PIRSR001220-1"/>
    </source>
</evidence>
<gene>
    <name evidence="4" type="ORF">EOE18_05820</name>
</gene>
<dbReference type="GO" id="GO:0004067">
    <property type="term" value="F:asparaginase activity"/>
    <property type="evidence" value="ECO:0007669"/>
    <property type="project" value="UniProtKB-UniRule"/>
</dbReference>
<reference evidence="4 5" key="1">
    <citation type="submission" date="2019-01" db="EMBL/GenBank/DDBJ databases">
        <authorList>
            <person name="Chen W.-M."/>
        </authorList>
    </citation>
    <scope>NUCLEOTIDE SEQUENCE [LARGE SCALE GENOMIC DNA]</scope>
    <source>
        <strain evidence="4 5">FSY-9</strain>
    </source>
</reference>
<dbReference type="PIRSF" id="PIRSF001220">
    <property type="entry name" value="L-ASNase_gatD"/>
    <property type="match status" value="1"/>
</dbReference>
<dbReference type="InterPro" id="IPR040919">
    <property type="entry name" value="Asparaginase_C"/>
</dbReference>
<dbReference type="PIRSF" id="PIRSF500176">
    <property type="entry name" value="L_ASNase"/>
    <property type="match status" value="1"/>
</dbReference>
<evidence type="ECO:0000259" key="3">
    <source>
        <dbReference type="Pfam" id="PF17763"/>
    </source>
</evidence>
<evidence type="ECO:0000313" key="5">
    <source>
        <dbReference type="Proteomes" id="UP000282837"/>
    </source>
</evidence>
<dbReference type="PANTHER" id="PTHR11707:SF28">
    <property type="entry name" value="60 KDA LYSOPHOSPHOLIPASE"/>
    <property type="match status" value="1"/>
</dbReference>
<feature type="domain" description="L-asparaginase N-terminal" evidence="2">
    <location>
        <begin position="3"/>
        <end position="161"/>
    </location>
</feature>
<dbReference type="InterPro" id="IPR006034">
    <property type="entry name" value="Asparaginase/glutaminase-like"/>
</dbReference>
<dbReference type="Pfam" id="PF17763">
    <property type="entry name" value="Asparaginase_C"/>
    <property type="match status" value="1"/>
</dbReference>
<dbReference type="PRINTS" id="PR00139">
    <property type="entry name" value="ASNGLNASE"/>
</dbReference>
<accession>A0A3S2UT60</accession>
<dbReference type="SMART" id="SM00870">
    <property type="entry name" value="Asparaginase"/>
    <property type="match status" value="1"/>
</dbReference>
<organism evidence="4 5">
    <name type="scientific">Novosphingobium umbonatum</name>
    <dbReference type="NCBI Taxonomy" id="1908524"/>
    <lineage>
        <taxon>Bacteria</taxon>
        <taxon>Pseudomonadati</taxon>
        <taxon>Pseudomonadota</taxon>
        <taxon>Alphaproteobacteria</taxon>
        <taxon>Sphingomonadales</taxon>
        <taxon>Sphingomonadaceae</taxon>
        <taxon>Novosphingobium</taxon>
    </lineage>
</organism>